<keyword evidence="9 11" id="KW-0472">Membrane</keyword>
<dbReference type="PANTHER" id="PTHR32552">
    <property type="entry name" value="FERRICHROME IRON RECEPTOR-RELATED"/>
    <property type="match status" value="1"/>
</dbReference>
<evidence type="ECO:0000313" key="16">
    <source>
        <dbReference type="EMBL" id="PWD98226.1"/>
    </source>
</evidence>
<feature type="signal peptide" evidence="13">
    <location>
        <begin position="1"/>
        <end position="24"/>
    </location>
</feature>
<keyword evidence="5 11" id="KW-0812">Transmembrane</keyword>
<evidence type="ECO:0000256" key="7">
    <source>
        <dbReference type="ARBA" id="ARBA00023065"/>
    </source>
</evidence>
<dbReference type="PROSITE" id="PS52016">
    <property type="entry name" value="TONB_DEPENDENT_REC_3"/>
    <property type="match status" value="1"/>
</dbReference>
<feature type="domain" description="TonB-dependent receptor plug" evidence="15">
    <location>
        <begin position="61"/>
        <end position="164"/>
    </location>
</feature>
<evidence type="ECO:0000256" key="13">
    <source>
        <dbReference type="SAM" id="SignalP"/>
    </source>
</evidence>
<keyword evidence="10 11" id="KW-0998">Cell outer membrane</keyword>
<accession>A0A2U2B5A4</accession>
<keyword evidence="7" id="KW-0406">Ion transport</keyword>
<evidence type="ECO:0000256" key="9">
    <source>
        <dbReference type="ARBA" id="ARBA00023136"/>
    </source>
</evidence>
<feature type="chain" id="PRO_5015649858" evidence="13">
    <location>
        <begin position="25"/>
        <end position="705"/>
    </location>
</feature>
<dbReference type="Proteomes" id="UP000244956">
    <property type="component" value="Unassembled WGS sequence"/>
</dbReference>
<comment type="similarity">
    <text evidence="11 12">Belongs to the TonB-dependent receptor family.</text>
</comment>
<dbReference type="InterPro" id="IPR036942">
    <property type="entry name" value="Beta-barrel_TonB_sf"/>
</dbReference>
<keyword evidence="6" id="KW-0408">Iron</keyword>
<dbReference type="RefSeq" id="WP_109265577.1">
    <property type="nucleotide sequence ID" value="NZ_QEWP01000017.1"/>
</dbReference>
<organism evidence="16 17">
    <name type="scientific">Marinilabilia rubra</name>
    <dbReference type="NCBI Taxonomy" id="2162893"/>
    <lineage>
        <taxon>Bacteria</taxon>
        <taxon>Pseudomonadati</taxon>
        <taxon>Bacteroidota</taxon>
        <taxon>Bacteroidia</taxon>
        <taxon>Marinilabiliales</taxon>
        <taxon>Marinilabiliaceae</taxon>
        <taxon>Marinilabilia</taxon>
    </lineage>
</organism>
<evidence type="ECO:0000256" key="5">
    <source>
        <dbReference type="ARBA" id="ARBA00022692"/>
    </source>
</evidence>
<evidence type="ECO:0000256" key="12">
    <source>
        <dbReference type="RuleBase" id="RU003357"/>
    </source>
</evidence>
<dbReference type="OrthoDB" id="9775095at2"/>
<comment type="subcellular location">
    <subcellularLocation>
        <location evidence="1 11">Cell outer membrane</location>
        <topology evidence="1 11">Multi-pass membrane protein</topology>
    </subcellularLocation>
</comment>
<keyword evidence="2 11" id="KW-0813">Transport</keyword>
<dbReference type="GO" id="GO:0009279">
    <property type="term" value="C:cell outer membrane"/>
    <property type="evidence" value="ECO:0007669"/>
    <property type="project" value="UniProtKB-SubCell"/>
</dbReference>
<feature type="domain" description="TonB-dependent receptor-like beta-barrel" evidence="14">
    <location>
        <begin position="239"/>
        <end position="671"/>
    </location>
</feature>
<keyword evidence="4" id="KW-0410">Iron transport</keyword>
<keyword evidence="8 12" id="KW-0798">TonB box</keyword>
<dbReference type="InterPro" id="IPR012910">
    <property type="entry name" value="Plug_dom"/>
</dbReference>
<evidence type="ECO:0000313" key="17">
    <source>
        <dbReference type="Proteomes" id="UP000244956"/>
    </source>
</evidence>
<dbReference type="InterPro" id="IPR039426">
    <property type="entry name" value="TonB-dep_rcpt-like"/>
</dbReference>
<dbReference type="SUPFAM" id="SSF56935">
    <property type="entry name" value="Porins"/>
    <property type="match status" value="1"/>
</dbReference>
<keyword evidence="17" id="KW-1185">Reference proteome</keyword>
<evidence type="ECO:0000256" key="3">
    <source>
        <dbReference type="ARBA" id="ARBA00022452"/>
    </source>
</evidence>
<dbReference type="AlphaFoldDB" id="A0A2U2B5A4"/>
<dbReference type="GO" id="GO:0006826">
    <property type="term" value="P:iron ion transport"/>
    <property type="evidence" value="ECO:0007669"/>
    <property type="project" value="UniProtKB-KW"/>
</dbReference>
<evidence type="ECO:0000256" key="2">
    <source>
        <dbReference type="ARBA" id="ARBA00022448"/>
    </source>
</evidence>
<keyword evidence="3 11" id="KW-1134">Transmembrane beta strand</keyword>
<comment type="caution">
    <text evidence="16">The sequence shown here is derived from an EMBL/GenBank/DDBJ whole genome shotgun (WGS) entry which is preliminary data.</text>
</comment>
<protein>
    <submittedName>
        <fullName evidence="16">TonB-dependent receptor</fullName>
    </submittedName>
</protein>
<sequence length="705" mass="80040">MQTIKTGLFLIIAFSLSLATNINAQNQYKQDDFLVSLDSVNFPTVQLGEVVIKSAREQRPLQELPISTSLVPASKIEQEQVTGLTDLTTRVPNLYMPSYGSKLTSPIYIRGIGSRINSPAIGLYVDNVPQFDKSSFDFEFYNIERVEVLRGPQGTMYGRNNLGGLIHVFTQSPQGRKNIEIEAESGNYGLQQYKAIINQPIAEKTDFQISGQYRHSDGYFENQYSGKMADNMDVYNGRFRLVHRWSRNLESDFIVSYENSDQNGYPYGKIDPETGKLQEVDYNEPSSYYRNLATAGLVNTWKKNNFTLRSVTSAQYIDDKQVIDQDFTEESKYLVDQPQTKHIFSQELTATVEKEDLETIIGVFAFSHQLDKDVRVDIGPDKSTIVRKSYDHSNTGLAAFSQTTISNFIVNGLSFTSGIRVDWENATQDYYYDMVQNGRVIPVDSTDSELKFSEALPRITFDYQFRNVVNIFASLTKGYKTGGFNSTFERAEDQTFDAEHSWNYEAGIKSKWLFNLMRMSISGFYIDWKNQQIYQPVPSGRGSMLKNAGRSESRGVEAEIILKPAKALETTINIGHTRATFSEYQKNDSTDLSGNFLPYAPRVTVYAGQEITLPIRENILDKALVNINYQGTGKLYWDDENSASQDYYGVLNGSVTLEKKNLRLTLWARNILDTDYQVFRFSALGNNYAQRGIPAIWGVRLKASF</sequence>
<evidence type="ECO:0000256" key="6">
    <source>
        <dbReference type="ARBA" id="ARBA00023004"/>
    </source>
</evidence>
<evidence type="ECO:0000256" key="4">
    <source>
        <dbReference type="ARBA" id="ARBA00022496"/>
    </source>
</evidence>
<dbReference type="Gene3D" id="2.40.170.20">
    <property type="entry name" value="TonB-dependent receptor, beta-barrel domain"/>
    <property type="match status" value="1"/>
</dbReference>
<evidence type="ECO:0000259" key="15">
    <source>
        <dbReference type="Pfam" id="PF07715"/>
    </source>
</evidence>
<evidence type="ECO:0000259" key="14">
    <source>
        <dbReference type="Pfam" id="PF00593"/>
    </source>
</evidence>
<dbReference type="Pfam" id="PF00593">
    <property type="entry name" value="TonB_dep_Rec_b-barrel"/>
    <property type="match status" value="1"/>
</dbReference>
<evidence type="ECO:0000256" key="1">
    <source>
        <dbReference type="ARBA" id="ARBA00004571"/>
    </source>
</evidence>
<reference evidence="16 17" key="1">
    <citation type="submission" date="2018-05" db="EMBL/GenBank/DDBJ databases">
        <title>Marinilabilia rubrum sp. nov., isolated from saltern sediment.</title>
        <authorList>
            <person name="Zhang R."/>
        </authorList>
    </citation>
    <scope>NUCLEOTIDE SEQUENCE [LARGE SCALE GENOMIC DNA]</scope>
    <source>
        <strain evidence="16 17">WTE16</strain>
    </source>
</reference>
<dbReference type="EMBL" id="QEWP01000017">
    <property type="protein sequence ID" value="PWD98226.1"/>
    <property type="molecule type" value="Genomic_DNA"/>
</dbReference>
<keyword evidence="13" id="KW-0732">Signal</keyword>
<gene>
    <name evidence="16" type="ORF">DDZ16_16450</name>
</gene>
<name>A0A2U2B5A4_9BACT</name>
<dbReference type="PANTHER" id="PTHR32552:SF81">
    <property type="entry name" value="TONB-DEPENDENT OUTER MEMBRANE RECEPTOR"/>
    <property type="match status" value="1"/>
</dbReference>
<evidence type="ECO:0000256" key="10">
    <source>
        <dbReference type="ARBA" id="ARBA00023237"/>
    </source>
</evidence>
<dbReference type="Pfam" id="PF07715">
    <property type="entry name" value="Plug"/>
    <property type="match status" value="1"/>
</dbReference>
<dbReference type="InterPro" id="IPR000531">
    <property type="entry name" value="Beta-barrel_TonB"/>
</dbReference>
<evidence type="ECO:0000256" key="8">
    <source>
        <dbReference type="ARBA" id="ARBA00023077"/>
    </source>
</evidence>
<keyword evidence="16" id="KW-0675">Receptor</keyword>
<evidence type="ECO:0000256" key="11">
    <source>
        <dbReference type="PROSITE-ProRule" id="PRU01360"/>
    </source>
</evidence>
<proteinExistence type="inferred from homology"/>